<evidence type="ECO:0000256" key="6">
    <source>
        <dbReference type="HAMAP-Rule" id="MF_01965"/>
    </source>
</evidence>
<evidence type="ECO:0000256" key="4">
    <source>
        <dbReference type="ARBA" id="ARBA00023027"/>
    </source>
</evidence>
<feature type="domain" description="YjeF C-terminal" evidence="7">
    <location>
        <begin position="1"/>
        <end position="279"/>
    </location>
</feature>
<evidence type="ECO:0000313" key="8">
    <source>
        <dbReference type="EMBL" id="MBE3637492.1"/>
    </source>
</evidence>
<organism evidence="8 9">
    <name type="scientific">Mangrovicoccus algicola</name>
    <dbReference type="NCBI Taxonomy" id="2771008"/>
    <lineage>
        <taxon>Bacteria</taxon>
        <taxon>Pseudomonadati</taxon>
        <taxon>Pseudomonadota</taxon>
        <taxon>Alphaproteobacteria</taxon>
        <taxon>Rhodobacterales</taxon>
        <taxon>Paracoccaceae</taxon>
        <taxon>Mangrovicoccus</taxon>
    </lineage>
</organism>
<comment type="similarity">
    <text evidence="6">Belongs to the NnrD/CARKD family.</text>
</comment>
<dbReference type="InterPro" id="IPR017953">
    <property type="entry name" value="Carbohydrate_kinase_pred_CS"/>
</dbReference>
<dbReference type="SUPFAM" id="SSF53613">
    <property type="entry name" value="Ribokinase-like"/>
    <property type="match status" value="1"/>
</dbReference>
<feature type="binding site" evidence="6">
    <location>
        <position position="225"/>
    </location>
    <ligand>
        <name>(6S)-NADPHX</name>
        <dbReference type="ChEBI" id="CHEBI:64076"/>
    </ligand>
</feature>
<dbReference type="AlphaFoldDB" id="A0A8J6YTY8"/>
<evidence type="ECO:0000256" key="5">
    <source>
        <dbReference type="ARBA" id="ARBA00023239"/>
    </source>
</evidence>
<accession>A0A8J6YTY8</accession>
<dbReference type="HAMAP" id="MF_01965">
    <property type="entry name" value="NADHX_dehydratase"/>
    <property type="match status" value="1"/>
</dbReference>
<gene>
    <name evidence="6" type="primary">nnrD</name>
    <name evidence="8" type="ORF">ICN82_04655</name>
</gene>
<dbReference type="CDD" id="cd01171">
    <property type="entry name" value="YXKO-related"/>
    <property type="match status" value="1"/>
</dbReference>
<dbReference type="PANTHER" id="PTHR12592">
    <property type="entry name" value="ATP-DEPENDENT (S)-NAD(P)H-HYDRATE DEHYDRATASE FAMILY MEMBER"/>
    <property type="match status" value="1"/>
</dbReference>
<sequence>MSPALLARLAKRGDRHKYDYGHVLVLAGGVGRGGAARLSARAALRVGAGLVTLAPPPAALIENACQLNAIMLRPVADAAVLREVLRDARISVICLGPGLGAGERSRALVAEVLATGRPAVLDADALGAFAEAPETLFAMLHRRAVLTPHAGEFARLFPAEAEEMRAARDDVTRRRVLYRAAQRAGAVILLKGSVTRIADPGGASAEHAATGDRAAPWLATAGTGDVLAGLISGLLARGFSPMESAQLGAWLHVEAALRVGPGLIAEDLPEAVPEVFRLLGL</sequence>
<dbReference type="GO" id="GO:0052856">
    <property type="term" value="F:NAD(P)HX epimerase activity"/>
    <property type="evidence" value="ECO:0007669"/>
    <property type="project" value="TreeGrafter"/>
</dbReference>
<evidence type="ECO:0000256" key="3">
    <source>
        <dbReference type="ARBA" id="ARBA00022857"/>
    </source>
</evidence>
<comment type="cofactor">
    <cofactor evidence="6">
        <name>Mg(2+)</name>
        <dbReference type="ChEBI" id="CHEBI:18420"/>
    </cofactor>
</comment>
<proteinExistence type="inferred from homology"/>
<dbReference type="PANTHER" id="PTHR12592:SF0">
    <property type="entry name" value="ATP-DEPENDENT (S)-NAD(P)H-HYDRATE DEHYDRATASE"/>
    <property type="match status" value="1"/>
</dbReference>
<dbReference type="GO" id="GO:0110051">
    <property type="term" value="P:metabolite repair"/>
    <property type="evidence" value="ECO:0007669"/>
    <property type="project" value="TreeGrafter"/>
</dbReference>
<keyword evidence="4 6" id="KW-0520">NAD</keyword>
<dbReference type="Pfam" id="PF01256">
    <property type="entry name" value="Carb_kinase"/>
    <property type="match status" value="1"/>
</dbReference>
<feature type="binding site" evidence="6">
    <location>
        <position position="98"/>
    </location>
    <ligand>
        <name>(6S)-NADPHX</name>
        <dbReference type="ChEBI" id="CHEBI:64076"/>
    </ligand>
</feature>
<feature type="binding site" evidence="6">
    <location>
        <position position="35"/>
    </location>
    <ligand>
        <name>(6S)-NADPHX</name>
        <dbReference type="ChEBI" id="CHEBI:64076"/>
    </ligand>
</feature>
<dbReference type="NCBIfam" id="TIGR00196">
    <property type="entry name" value="yjeF_cterm"/>
    <property type="match status" value="1"/>
</dbReference>
<evidence type="ECO:0000313" key="9">
    <source>
        <dbReference type="Proteomes" id="UP000609121"/>
    </source>
</evidence>
<comment type="function">
    <text evidence="6">Catalyzes the dehydration of the S-form of NAD(P)HX at the expense of ADP, which is converted to AMP. Together with NAD(P)HX epimerase, which catalyzes the epimerization of the S- and R-forms, the enzyme allows the repair of both epimers of NAD(P)HX, a damaged form of NAD(P)H that is a result of enzymatic or heat-dependent hydration.</text>
</comment>
<dbReference type="Gene3D" id="3.40.1190.20">
    <property type="match status" value="1"/>
</dbReference>
<protein>
    <recommendedName>
        <fullName evidence="6">ADP-dependent (S)-NAD(P)H-hydrate dehydratase</fullName>
        <ecNumber evidence="6">4.2.1.136</ecNumber>
    </recommendedName>
    <alternativeName>
        <fullName evidence="6">ADP-dependent NAD(P)HX dehydratase</fullName>
    </alternativeName>
</protein>
<feature type="binding site" evidence="6">
    <location>
        <begin position="191"/>
        <end position="195"/>
    </location>
    <ligand>
        <name>AMP</name>
        <dbReference type="ChEBI" id="CHEBI:456215"/>
    </ligand>
</feature>
<dbReference type="GO" id="GO:0005524">
    <property type="term" value="F:ATP binding"/>
    <property type="evidence" value="ECO:0007669"/>
    <property type="project" value="UniProtKB-KW"/>
</dbReference>
<keyword evidence="5 6" id="KW-0456">Lyase</keyword>
<dbReference type="EMBL" id="JACVXA010000009">
    <property type="protein sequence ID" value="MBE3637492.1"/>
    <property type="molecule type" value="Genomic_DNA"/>
</dbReference>
<keyword evidence="1 6" id="KW-0547">Nucleotide-binding</keyword>
<dbReference type="InterPro" id="IPR029056">
    <property type="entry name" value="Ribokinase-like"/>
</dbReference>
<dbReference type="PROSITE" id="PS01050">
    <property type="entry name" value="YJEF_C_2"/>
    <property type="match status" value="1"/>
</dbReference>
<comment type="catalytic activity">
    <reaction evidence="6">
        <text>(6S)-NADPHX + ADP = AMP + phosphate + NADPH + H(+)</text>
        <dbReference type="Rhea" id="RHEA:32235"/>
        <dbReference type="ChEBI" id="CHEBI:15378"/>
        <dbReference type="ChEBI" id="CHEBI:43474"/>
        <dbReference type="ChEBI" id="CHEBI:57783"/>
        <dbReference type="ChEBI" id="CHEBI:64076"/>
        <dbReference type="ChEBI" id="CHEBI:456215"/>
        <dbReference type="ChEBI" id="CHEBI:456216"/>
        <dbReference type="EC" id="4.2.1.136"/>
    </reaction>
</comment>
<feature type="binding site" evidence="6">
    <location>
        <position position="224"/>
    </location>
    <ligand>
        <name>AMP</name>
        <dbReference type="ChEBI" id="CHEBI:456215"/>
    </ligand>
</feature>
<dbReference type="InterPro" id="IPR000631">
    <property type="entry name" value="CARKD"/>
</dbReference>
<comment type="catalytic activity">
    <reaction evidence="6">
        <text>(6S)-NADHX + ADP = AMP + phosphate + NADH + H(+)</text>
        <dbReference type="Rhea" id="RHEA:32223"/>
        <dbReference type="ChEBI" id="CHEBI:15378"/>
        <dbReference type="ChEBI" id="CHEBI:43474"/>
        <dbReference type="ChEBI" id="CHEBI:57945"/>
        <dbReference type="ChEBI" id="CHEBI:64074"/>
        <dbReference type="ChEBI" id="CHEBI:456215"/>
        <dbReference type="ChEBI" id="CHEBI:456216"/>
        <dbReference type="EC" id="4.2.1.136"/>
    </reaction>
</comment>
<evidence type="ECO:0000259" key="7">
    <source>
        <dbReference type="PROSITE" id="PS51383"/>
    </source>
</evidence>
<feature type="binding site" evidence="6">
    <location>
        <position position="149"/>
    </location>
    <ligand>
        <name>(6S)-NADPHX</name>
        <dbReference type="ChEBI" id="CHEBI:64076"/>
    </ligand>
</feature>
<keyword evidence="9" id="KW-1185">Reference proteome</keyword>
<evidence type="ECO:0000256" key="1">
    <source>
        <dbReference type="ARBA" id="ARBA00022741"/>
    </source>
</evidence>
<dbReference type="Proteomes" id="UP000609121">
    <property type="component" value="Unassembled WGS sequence"/>
</dbReference>
<dbReference type="GO" id="GO:0052855">
    <property type="term" value="F:ADP-dependent NAD(P)H-hydrate dehydratase activity"/>
    <property type="evidence" value="ECO:0007669"/>
    <property type="project" value="UniProtKB-UniRule"/>
</dbReference>
<keyword evidence="2 6" id="KW-0067">ATP-binding</keyword>
<keyword evidence="3 6" id="KW-0521">NADP</keyword>
<reference evidence="8" key="1">
    <citation type="submission" date="2020-09" db="EMBL/GenBank/DDBJ databases">
        <title>A novel bacterium of genus Mangrovicoccus, isolated from South China Sea.</title>
        <authorList>
            <person name="Huang H."/>
            <person name="Mo K."/>
            <person name="Hu Y."/>
        </authorList>
    </citation>
    <scope>NUCLEOTIDE SEQUENCE</scope>
    <source>
        <strain evidence="8">HB182678</strain>
    </source>
</reference>
<comment type="caution">
    <text evidence="8">The sequence shown here is derived from an EMBL/GenBank/DDBJ whole genome shotgun (WGS) entry which is preliminary data.</text>
</comment>
<dbReference type="GO" id="GO:0046496">
    <property type="term" value="P:nicotinamide nucleotide metabolic process"/>
    <property type="evidence" value="ECO:0007669"/>
    <property type="project" value="UniProtKB-UniRule"/>
</dbReference>
<evidence type="ECO:0000256" key="2">
    <source>
        <dbReference type="ARBA" id="ARBA00022840"/>
    </source>
</evidence>
<name>A0A8J6YTY8_9RHOB</name>
<dbReference type="EC" id="4.2.1.136" evidence="6"/>
<comment type="subunit">
    <text evidence="6">Homotetramer.</text>
</comment>
<dbReference type="PROSITE" id="PS51383">
    <property type="entry name" value="YJEF_C_3"/>
    <property type="match status" value="1"/>
</dbReference>